<dbReference type="NCBIfam" id="NF033218">
    <property type="entry name" value="anchor_AmaP"/>
    <property type="match status" value="1"/>
</dbReference>
<accession>A0A198ANX3</accession>
<comment type="similarity">
    <text evidence="1">Belongs to the asp23 family.</text>
</comment>
<evidence type="ECO:0000313" key="3">
    <source>
        <dbReference type="EMBL" id="OAS22947.1"/>
    </source>
</evidence>
<feature type="transmembrane region" description="Helical" evidence="2">
    <location>
        <begin position="52"/>
        <end position="70"/>
    </location>
</feature>
<dbReference type="RefSeq" id="WP_068661992.1">
    <property type="nucleotide sequence ID" value="NZ_LYPB01000043.1"/>
</dbReference>
<sequence>MGKIVDRLLLLFYSLIIFVASILVLFTASSWIPLDQASTTLSHFYYEKSYAYPGIIVSLIMGLISVRFLIVTLRRGRSQAPSIDQRTDFGDIRISIETVENLSLKAAGRTKGAKDLRARVRVNQAGLEITIRTIVDGESSIPELTEDMQGTVKSYIEDITGIPVASVTVFVANIVQSAPTFKSRVE</sequence>
<dbReference type="STRING" id="1850517.A8708_10320"/>
<organism evidence="3 4">
    <name type="scientific">Paenibacillus oryzisoli</name>
    <dbReference type="NCBI Taxonomy" id="1850517"/>
    <lineage>
        <taxon>Bacteria</taxon>
        <taxon>Bacillati</taxon>
        <taxon>Bacillota</taxon>
        <taxon>Bacilli</taxon>
        <taxon>Bacillales</taxon>
        <taxon>Paenibacillaceae</taxon>
        <taxon>Paenibacillus</taxon>
    </lineage>
</organism>
<dbReference type="OrthoDB" id="1716040at2"/>
<dbReference type="Proteomes" id="UP000078454">
    <property type="component" value="Unassembled WGS sequence"/>
</dbReference>
<evidence type="ECO:0000256" key="1">
    <source>
        <dbReference type="ARBA" id="ARBA00005721"/>
    </source>
</evidence>
<dbReference type="Pfam" id="PF03780">
    <property type="entry name" value="Asp23"/>
    <property type="match status" value="1"/>
</dbReference>
<protein>
    <recommendedName>
        <fullName evidence="5">Alkaline shock response membrane anchor protein AmaP</fullName>
    </recommendedName>
</protein>
<proteinExistence type="inferred from homology"/>
<reference evidence="3 4" key="1">
    <citation type="submission" date="2016-05" db="EMBL/GenBank/DDBJ databases">
        <title>Paenibacillus sp. 1ZS3-15 nov., isolated from the rhizosphere soil.</title>
        <authorList>
            <person name="Zhang X.X."/>
            <person name="Zhang J."/>
        </authorList>
    </citation>
    <scope>NUCLEOTIDE SEQUENCE [LARGE SCALE GENOMIC DNA]</scope>
    <source>
        <strain evidence="3 4">1ZS3-15</strain>
    </source>
</reference>
<dbReference type="AlphaFoldDB" id="A0A198ANX3"/>
<comment type="caution">
    <text evidence="3">The sequence shown here is derived from an EMBL/GenBank/DDBJ whole genome shotgun (WGS) entry which is preliminary data.</text>
</comment>
<evidence type="ECO:0008006" key="5">
    <source>
        <dbReference type="Google" id="ProtNLM"/>
    </source>
</evidence>
<dbReference type="InterPro" id="IPR005531">
    <property type="entry name" value="Asp23"/>
</dbReference>
<keyword evidence="2" id="KW-0472">Membrane</keyword>
<evidence type="ECO:0000256" key="2">
    <source>
        <dbReference type="SAM" id="Phobius"/>
    </source>
</evidence>
<name>A0A198ANX3_9BACL</name>
<gene>
    <name evidence="3" type="ORF">A8708_10320</name>
</gene>
<dbReference type="EMBL" id="LYPB01000043">
    <property type="protein sequence ID" value="OAS22947.1"/>
    <property type="molecule type" value="Genomic_DNA"/>
</dbReference>
<feature type="transmembrane region" description="Helical" evidence="2">
    <location>
        <begin position="12"/>
        <end position="32"/>
    </location>
</feature>
<keyword evidence="2" id="KW-1133">Transmembrane helix</keyword>
<keyword evidence="4" id="KW-1185">Reference proteome</keyword>
<keyword evidence="2" id="KW-0812">Transmembrane</keyword>
<evidence type="ECO:0000313" key="4">
    <source>
        <dbReference type="Proteomes" id="UP000078454"/>
    </source>
</evidence>